<dbReference type="OrthoDB" id="2339428at2"/>
<evidence type="ECO:0000256" key="2">
    <source>
        <dbReference type="SAM" id="SignalP"/>
    </source>
</evidence>
<proteinExistence type="predicted"/>
<dbReference type="AlphaFoldDB" id="A0A5D0TSY1"/>
<evidence type="ECO:0000256" key="1">
    <source>
        <dbReference type="SAM" id="MobiDB-lite"/>
    </source>
</evidence>
<protein>
    <submittedName>
        <fullName evidence="3">DUF2334 domain-containing protein</fullName>
    </submittedName>
</protein>
<dbReference type="Proteomes" id="UP000322634">
    <property type="component" value="Unassembled WGS sequence"/>
</dbReference>
<feature type="chain" id="PRO_5022663929" evidence="2">
    <location>
        <begin position="30"/>
        <end position="608"/>
    </location>
</feature>
<dbReference type="EMBL" id="VSFF01000015">
    <property type="protein sequence ID" value="TYC08967.1"/>
    <property type="molecule type" value="Genomic_DNA"/>
</dbReference>
<keyword evidence="2" id="KW-0732">Signal</keyword>
<sequence length="608" mass="65161">MTMNWRSRKAGRPPAAVLAIMLAAVTALAAPAATAAAAPGRAGPGHGHRHGDDLALGRPASALKLKDWAKTQATADQRRRKEHPATRPLKGVKVATGTAVAPRTAAGSTSALVLYDSAGPYGFLGELYGMATANLAGHFGTVTAKPVSQYTAGEVEQHTATVYIGSTYYGGSIPDAIPDAFYADVVATAKPVVWMNDNIWTLAGKVGVPAFTAKYGWDPTQSFFGVGNVARVDYKTQPLTRTVPQAADGGILRPYITDPSAVTTLALARDTSTTPETTFPWAVRSSNLTYLGEIPYAYTKETDRIIAWHDLLFDALAPATATRHRAVLRLEDINPDSDPAELMAVAQYLNSQNIRYAFQVIPVYTDPNGAYNNGVPETVTLAQRPQVVNALRYMASHGGRIVAHGYTHQYRSAQNPYTGATGDDFEFFRAHIDGSNNVVLDGPVAEDSGPWASGRIITGKLSYAPVGLPTPNIWTTPHYAASATDYGAIKQSYAARLERSLYFSGQLSGGPVDGHRYIGQFFPYPVRDIGGATVLPENLGNYEPDPYNNLPPRLPADIVRAAQYNLAVRDGFASTFYHPYNGTGPLTEIVDGIRGLGYTFVDPATLIP</sequence>
<dbReference type="CDD" id="cd10923">
    <property type="entry name" value="CE4_COG5298"/>
    <property type="match status" value="1"/>
</dbReference>
<dbReference type="RefSeq" id="WP_148354586.1">
    <property type="nucleotide sequence ID" value="NZ_VSFF01000015.1"/>
</dbReference>
<feature type="region of interest" description="Disordered" evidence="1">
    <location>
        <begin position="69"/>
        <end position="91"/>
    </location>
</feature>
<dbReference type="InterPro" id="IPR018763">
    <property type="entry name" value="DUF2334"/>
</dbReference>
<name>A0A5D0TSY1_9ACTN</name>
<evidence type="ECO:0000313" key="4">
    <source>
        <dbReference type="Proteomes" id="UP000322634"/>
    </source>
</evidence>
<reference evidence="3 4" key="1">
    <citation type="submission" date="2019-08" db="EMBL/GenBank/DDBJ databases">
        <title>Actinomadura sp. nov. CYP1-5 isolated from mountain soil.</title>
        <authorList>
            <person name="Songsumanus A."/>
            <person name="Kuncharoen N."/>
            <person name="Kudo T."/>
            <person name="Yuki M."/>
            <person name="Igarashi Y."/>
            <person name="Tanasupawat S."/>
        </authorList>
    </citation>
    <scope>NUCLEOTIDE SEQUENCE [LARGE SCALE GENOMIC DNA]</scope>
    <source>
        <strain evidence="3 4">GKU157</strain>
    </source>
</reference>
<feature type="compositionally biased region" description="Basic and acidic residues" evidence="1">
    <location>
        <begin position="76"/>
        <end position="85"/>
    </location>
</feature>
<keyword evidence="4" id="KW-1185">Reference proteome</keyword>
<evidence type="ECO:0000313" key="3">
    <source>
        <dbReference type="EMBL" id="TYC08967.1"/>
    </source>
</evidence>
<comment type="caution">
    <text evidence="3">The sequence shown here is derived from an EMBL/GenBank/DDBJ whole genome shotgun (WGS) entry which is preliminary data.</text>
</comment>
<accession>A0A5D0TSY1</accession>
<feature type="signal peptide" evidence="2">
    <location>
        <begin position="1"/>
        <end position="29"/>
    </location>
</feature>
<dbReference type="Pfam" id="PF10096">
    <property type="entry name" value="DUF2334"/>
    <property type="match status" value="1"/>
</dbReference>
<organism evidence="3 4">
    <name type="scientific">Actinomadura syzygii</name>
    <dbReference type="NCBI Taxonomy" id="1427538"/>
    <lineage>
        <taxon>Bacteria</taxon>
        <taxon>Bacillati</taxon>
        <taxon>Actinomycetota</taxon>
        <taxon>Actinomycetes</taxon>
        <taxon>Streptosporangiales</taxon>
        <taxon>Thermomonosporaceae</taxon>
        <taxon>Actinomadura</taxon>
    </lineage>
</organism>
<gene>
    <name evidence="3" type="ORF">FXF65_36225</name>
</gene>